<keyword evidence="3" id="KW-1185">Reference proteome</keyword>
<organism evidence="2 3">
    <name type="scientific">Seiridium cardinale</name>
    <dbReference type="NCBI Taxonomy" id="138064"/>
    <lineage>
        <taxon>Eukaryota</taxon>
        <taxon>Fungi</taxon>
        <taxon>Dikarya</taxon>
        <taxon>Ascomycota</taxon>
        <taxon>Pezizomycotina</taxon>
        <taxon>Sordariomycetes</taxon>
        <taxon>Xylariomycetidae</taxon>
        <taxon>Amphisphaeriales</taxon>
        <taxon>Sporocadaceae</taxon>
        <taxon>Seiridium</taxon>
    </lineage>
</organism>
<keyword evidence="1" id="KW-0472">Membrane</keyword>
<feature type="transmembrane region" description="Helical" evidence="1">
    <location>
        <begin position="49"/>
        <end position="71"/>
    </location>
</feature>
<keyword evidence="1" id="KW-0812">Transmembrane</keyword>
<dbReference type="Proteomes" id="UP001465668">
    <property type="component" value="Unassembled WGS sequence"/>
</dbReference>
<reference evidence="2 3" key="1">
    <citation type="submission" date="2024-02" db="EMBL/GenBank/DDBJ databases">
        <title>First draft genome assembly of two strains of Seiridium cardinale.</title>
        <authorList>
            <person name="Emiliani G."/>
            <person name="Scali E."/>
        </authorList>
    </citation>
    <scope>NUCLEOTIDE SEQUENCE [LARGE SCALE GENOMIC DNA]</scope>
    <source>
        <strain evidence="2 3">BM-138-000479</strain>
    </source>
</reference>
<dbReference type="EMBL" id="JARVKM010000005">
    <property type="protein sequence ID" value="KAK9780678.1"/>
    <property type="molecule type" value="Genomic_DNA"/>
</dbReference>
<gene>
    <name evidence="2" type="ORF">SCAR479_01864</name>
</gene>
<feature type="transmembrane region" description="Helical" evidence="1">
    <location>
        <begin position="18"/>
        <end position="37"/>
    </location>
</feature>
<accession>A0ABR2Y405</accession>
<name>A0ABR2Y405_9PEZI</name>
<evidence type="ECO:0000313" key="2">
    <source>
        <dbReference type="EMBL" id="KAK9780678.1"/>
    </source>
</evidence>
<evidence type="ECO:0000313" key="3">
    <source>
        <dbReference type="Proteomes" id="UP001465668"/>
    </source>
</evidence>
<evidence type="ECO:0000256" key="1">
    <source>
        <dbReference type="SAM" id="Phobius"/>
    </source>
</evidence>
<protein>
    <submittedName>
        <fullName evidence="2">Sphingoid long-chain base transporter RSB1</fullName>
    </submittedName>
</protein>
<sequence length="131" mass="14757">MARVAEASTEYIGYRFEVFIAVFTIFQIIAVVLRFYARSLTIHKYAVGDWLIVAALIGQVIAGGIAIATYVNGAQSSPGHNLFVWQHWANHVHHAFRGILRQEFFIDPTYSAVELIIWTVCEASRWSIITG</sequence>
<keyword evidence="1" id="KW-1133">Transmembrane helix</keyword>
<comment type="caution">
    <text evidence="2">The sequence shown here is derived from an EMBL/GenBank/DDBJ whole genome shotgun (WGS) entry which is preliminary data.</text>
</comment>
<proteinExistence type="predicted"/>